<proteinExistence type="predicted"/>
<reference evidence="1" key="1">
    <citation type="submission" date="2009-10" db="EMBL/GenBank/DDBJ databases">
        <title>Diversity of trophic interactions inside an arsenic-rich microbial ecosystem.</title>
        <authorList>
            <person name="Bertin P.N."/>
            <person name="Heinrich-Salmeron A."/>
            <person name="Pelletier E."/>
            <person name="Goulhen-Chollet F."/>
            <person name="Arsene-Ploetze F."/>
            <person name="Gallien S."/>
            <person name="Calteau A."/>
            <person name="Vallenet D."/>
            <person name="Casiot C."/>
            <person name="Chane-Woon-Ming B."/>
            <person name="Giloteaux L."/>
            <person name="Barakat M."/>
            <person name="Bonnefoy V."/>
            <person name="Bruneel O."/>
            <person name="Chandler M."/>
            <person name="Cleiss J."/>
            <person name="Duran R."/>
            <person name="Elbaz-Poulichet F."/>
            <person name="Fonknechten N."/>
            <person name="Lauga B."/>
            <person name="Mornico D."/>
            <person name="Ortet P."/>
            <person name="Schaeffer C."/>
            <person name="Siguier P."/>
            <person name="Alexander Thil Smith A."/>
            <person name="Van Dorsselaer A."/>
            <person name="Weissenbach J."/>
            <person name="Medigue C."/>
            <person name="Le Paslier D."/>
        </authorList>
    </citation>
    <scope>NUCLEOTIDE SEQUENCE</scope>
</reference>
<dbReference type="AlphaFoldDB" id="E6PXY6"/>
<protein>
    <submittedName>
        <fullName evidence="1">Uncharacterized protein</fullName>
    </submittedName>
</protein>
<evidence type="ECO:0000313" key="1">
    <source>
        <dbReference type="EMBL" id="CBH99795.1"/>
    </source>
</evidence>
<gene>
    <name evidence="1" type="ORF">CARN3_0747</name>
</gene>
<sequence length="308" mass="35346">MPGDMNPWDPNDWEKHIQKVLKVRYGQPVGSYQHIPADIKGDCGLEGFAHDGTAYQCYACQNWIDFGVLLDHQKNKMTADIGKLLRREEELLEIMGDIRIGIWNFVLPFWNNKDLLKHARKKQEEVRKRGPKHVTPEFRISVITGEEFAIEAQALAKQDLYQFDVKGEIPDSVAAVAKWFDDNKGLQMAENLTRKSIIIAKDKSENMRKKFLNRIVNDFTRGQVVLGRLELDLPDVYENVIQRKTFREDELEAECVTNTSVPGEFFNATLVEYKSQLRGVSGISPHAADLLAREAVADWLLRCPLEFE</sequence>
<name>E6PXY6_9ZZZZ</name>
<dbReference type="EMBL" id="CABN01000051">
    <property type="protein sequence ID" value="CBH99795.1"/>
    <property type="molecule type" value="Genomic_DNA"/>
</dbReference>
<comment type="caution">
    <text evidence="1">The sequence shown here is derived from an EMBL/GenBank/DDBJ whole genome shotgun (WGS) entry which is preliminary data.</text>
</comment>
<accession>E6PXY6</accession>
<organism evidence="1">
    <name type="scientific">mine drainage metagenome</name>
    <dbReference type="NCBI Taxonomy" id="410659"/>
    <lineage>
        <taxon>unclassified sequences</taxon>
        <taxon>metagenomes</taxon>
        <taxon>ecological metagenomes</taxon>
    </lineage>
</organism>